<dbReference type="PATRIC" id="fig|1408281.3.peg.703"/>
<dbReference type="PANTHER" id="PTHR30429:SF0">
    <property type="entry name" value="METHIONINE-BINDING LIPOPROTEIN METQ"/>
    <property type="match status" value="1"/>
</dbReference>
<keyword evidence="4" id="KW-0472">Membrane</keyword>
<evidence type="ECO:0000313" key="7">
    <source>
        <dbReference type="EMBL" id="AKL98066.1"/>
    </source>
</evidence>
<comment type="similarity">
    <text evidence="2">Belongs to the NlpA lipoprotein family.</text>
</comment>
<keyword evidence="8" id="KW-1185">Reference proteome</keyword>
<dbReference type="GO" id="GO:0016020">
    <property type="term" value="C:membrane"/>
    <property type="evidence" value="ECO:0007669"/>
    <property type="project" value="UniProtKB-SubCell"/>
</dbReference>
<proteinExistence type="inferred from homology"/>
<dbReference type="InterPro" id="IPR004872">
    <property type="entry name" value="Lipoprotein_NlpA"/>
</dbReference>
<keyword evidence="6" id="KW-0449">Lipoprotein</keyword>
<dbReference type="Gene3D" id="3.40.190.10">
    <property type="entry name" value="Periplasmic binding protein-like II"/>
    <property type="match status" value="1"/>
</dbReference>
<keyword evidence="5" id="KW-0564">Palmitate</keyword>
<evidence type="ECO:0000256" key="3">
    <source>
        <dbReference type="ARBA" id="ARBA00022729"/>
    </source>
</evidence>
<name>A0A0G3WHG2_9BACT</name>
<dbReference type="KEGG" id="epo:Epro_0687"/>
<evidence type="ECO:0000313" key="8">
    <source>
        <dbReference type="Proteomes" id="UP000035337"/>
    </source>
</evidence>
<evidence type="ECO:0000256" key="4">
    <source>
        <dbReference type="ARBA" id="ARBA00023136"/>
    </source>
</evidence>
<sequence>MIIRVRDQFDAYSTNTNKVLEAGIDLKTRLFSEGGDSPYANIIAVNSKRVNDPAIVALVKALKTDKTKKFIKEKYKGAVIPAK</sequence>
<keyword evidence="3" id="KW-0732">Signal</keyword>
<comment type="subcellular location">
    <subcellularLocation>
        <location evidence="1">Membrane</location>
        <topology evidence="1">Lipid-anchor</topology>
    </subcellularLocation>
</comment>
<evidence type="ECO:0000256" key="6">
    <source>
        <dbReference type="ARBA" id="ARBA00023288"/>
    </source>
</evidence>
<accession>A0A0G3WHG2</accession>
<dbReference type="AlphaFoldDB" id="A0A0G3WHG2"/>
<dbReference type="EMBL" id="CP009498">
    <property type="protein sequence ID" value="AKL98066.1"/>
    <property type="molecule type" value="Genomic_DNA"/>
</dbReference>
<evidence type="ECO:0000256" key="2">
    <source>
        <dbReference type="ARBA" id="ARBA00008973"/>
    </source>
</evidence>
<organism evidence="7 8">
    <name type="scientific">Endomicrobium proavitum</name>
    <dbReference type="NCBI Taxonomy" id="1408281"/>
    <lineage>
        <taxon>Bacteria</taxon>
        <taxon>Pseudomonadati</taxon>
        <taxon>Elusimicrobiota</taxon>
        <taxon>Endomicrobiia</taxon>
        <taxon>Endomicrobiales</taxon>
        <taxon>Endomicrobiaceae</taxon>
        <taxon>Endomicrobium</taxon>
    </lineage>
</organism>
<protein>
    <submittedName>
        <fullName evidence="7">Methionine ABC transporter substrate-binding protein MetQ</fullName>
    </submittedName>
</protein>
<dbReference type="Proteomes" id="UP000035337">
    <property type="component" value="Chromosome"/>
</dbReference>
<dbReference type="Pfam" id="PF03180">
    <property type="entry name" value="Lipoprotein_9"/>
    <property type="match status" value="1"/>
</dbReference>
<dbReference type="SUPFAM" id="SSF53850">
    <property type="entry name" value="Periplasmic binding protein-like II"/>
    <property type="match status" value="1"/>
</dbReference>
<dbReference type="PANTHER" id="PTHR30429">
    <property type="entry name" value="D-METHIONINE-BINDING LIPOPROTEIN METQ"/>
    <property type="match status" value="1"/>
</dbReference>
<dbReference type="STRING" id="1408281.Epro_0687"/>
<evidence type="ECO:0000256" key="1">
    <source>
        <dbReference type="ARBA" id="ARBA00004635"/>
    </source>
</evidence>
<gene>
    <name evidence="7" type="primary">metQ</name>
    <name evidence="7" type="ORF">Epro_0687</name>
</gene>
<evidence type="ECO:0000256" key="5">
    <source>
        <dbReference type="ARBA" id="ARBA00023139"/>
    </source>
</evidence>
<reference evidence="7 8" key="1">
    <citation type="submission" date="2014-09" db="EMBL/GenBank/DDBJ databases">
        <title>Complete genome sequence of Endomicrobium proavitum.</title>
        <authorList>
            <person name="Zheng H."/>
        </authorList>
    </citation>
    <scope>NUCLEOTIDE SEQUENCE [LARGE SCALE GENOMIC DNA]</scope>
    <source>
        <strain evidence="7 8">Rsa215</strain>
    </source>
</reference>